<keyword evidence="10" id="KW-0238">DNA-binding</keyword>
<dbReference type="PANTHER" id="PTHR10359:SF18">
    <property type="entry name" value="ENDONUCLEASE III"/>
    <property type="match status" value="1"/>
</dbReference>
<feature type="binding site" evidence="10">
    <location>
        <position position="194"/>
    </location>
    <ligand>
        <name>[4Fe-4S] cluster</name>
        <dbReference type="ChEBI" id="CHEBI:49883"/>
    </ligand>
</feature>
<dbReference type="InterPro" id="IPR003651">
    <property type="entry name" value="Endonuclease3_FeS-loop_motif"/>
</dbReference>
<evidence type="ECO:0000256" key="9">
    <source>
        <dbReference type="ARBA" id="ARBA00023295"/>
    </source>
</evidence>
<evidence type="ECO:0000259" key="11">
    <source>
        <dbReference type="SMART" id="SM00478"/>
    </source>
</evidence>
<comment type="function">
    <text evidence="10">DNA repair enzyme that has both DNA N-glycosylase activity and AP-lyase activity. The DNA N-glycosylase activity releases various damaged pyrimidines from DNA by cleaving the N-glycosidic bond, leaving an AP (apurinic/apyrimidinic) site. The AP-lyase activity cleaves the phosphodiester bond 3' to the AP site by a beta-elimination, leaving a 3'-terminal unsaturated sugar and a product with a terminal 5'-phosphate.</text>
</comment>
<dbReference type="PANTHER" id="PTHR10359">
    <property type="entry name" value="A/G-SPECIFIC ADENINE GLYCOSYLASE/ENDONUCLEASE III"/>
    <property type="match status" value="1"/>
</dbReference>
<dbReference type="Gene3D" id="1.10.1670.10">
    <property type="entry name" value="Helix-hairpin-Helix base-excision DNA repair enzymes (C-terminal)"/>
    <property type="match status" value="1"/>
</dbReference>
<keyword evidence="2 10" id="KW-0004">4Fe-4S</keyword>
<evidence type="ECO:0000256" key="5">
    <source>
        <dbReference type="ARBA" id="ARBA00022801"/>
    </source>
</evidence>
<evidence type="ECO:0000256" key="8">
    <source>
        <dbReference type="ARBA" id="ARBA00023204"/>
    </source>
</evidence>
<organism evidence="12 13">
    <name type="scientific">Candidatus Thalassospirochaeta sargassi</name>
    <dbReference type="NCBI Taxonomy" id="3119039"/>
    <lineage>
        <taxon>Bacteria</taxon>
        <taxon>Pseudomonadati</taxon>
        <taxon>Spirochaetota</taxon>
        <taxon>Spirochaetia</taxon>
        <taxon>Spirochaetales</taxon>
        <taxon>Spirochaetaceae</taxon>
        <taxon>Candidatus Thalassospirochaeta</taxon>
    </lineage>
</organism>
<comment type="caution">
    <text evidence="12">The sequence shown here is derived from an EMBL/GenBank/DDBJ whole genome shotgun (WGS) entry which is preliminary data.</text>
</comment>
<dbReference type="InterPro" id="IPR023170">
    <property type="entry name" value="HhH_base_excis_C"/>
</dbReference>
<evidence type="ECO:0000313" key="13">
    <source>
        <dbReference type="Proteomes" id="UP001221217"/>
    </source>
</evidence>
<evidence type="ECO:0000313" key="12">
    <source>
        <dbReference type="EMBL" id="MDC7227987.1"/>
    </source>
</evidence>
<gene>
    <name evidence="10" type="primary">nth</name>
    <name evidence="12" type="ORF">PQJ61_14575</name>
</gene>
<feature type="binding site" evidence="10">
    <location>
        <position position="200"/>
    </location>
    <ligand>
        <name>[4Fe-4S] cluster</name>
        <dbReference type="ChEBI" id="CHEBI:49883"/>
    </ligand>
</feature>
<feature type="domain" description="HhH-GPD" evidence="11">
    <location>
        <begin position="35"/>
        <end position="182"/>
    </location>
</feature>
<dbReference type="Pfam" id="PF00730">
    <property type="entry name" value="HhH-GPD"/>
    <property type="match status" value="1"/>
</dbReference>
<dbReference type="AlphaFoldDB" id="A0AAJ1MKN4"/>
<keyword evidence="10" id="KW-0456">Lyase</keyword>
<evidence type="ECO:0000256" key="3">
    <source>
        <dbReference type="ARBA" id="ARBA00022723"/>
    </source>
</evidence>
<dbReference type="PIRSF" id="PIRSF001435">
    <property type="entry name" value="Nth"/>
    <property type="match status" value="1"/>
</dbReference>
<dbReference type="GO" id="GO:0140078">
    <property type="term" value="F:class I DNA-(apurinic or apyrimidinic site) endonuclease activity"/>
    <property type="evidence" value="ECO:0007669"/>
    <property type="project" value="UniProtKB-EC"/>
</dbReference>
<comment type="cofactor">
    <cofactor evidence="10">
        <name>[4Fe-4S] cluster</name>
        <dbReference type="ChEBI" id="CHEBI:49883"/>
    </cofactor>
    <text evidence="10">Binds 1 [4Fe-4S] cluster.</text>
</comment>
<dbReference type="SMART" id="SM00525">
    <property type="entry name" value="FES"/>
    <property type="match status" value="1"/>
</dbReference>
<keyword evidence="7 10" id="KW-0411">Iron-sulfur</keyword>
<keyword evidence="8 10" id="KW-0234">DNA repair</keyword>
<keyword evidence="5 10" id="KW-0378">Hydrolase</keyword>
<reference evidence="12 13" key="1">
    <citation type="submission" date="2022-12" db="EMBL/GenBank/DDBJ databases">
        <title>Metagenome assembled genome from gulf of manar.</title>
        <authorList>
            <person name="Kohli P."/>
            <person name="Pk S."/>
            <person name="Venkata Ramana C."/>
            <person name="Sasikala C."/>
        </authorList>
    </citation>
    <scope>NUCLEOTIDE SEQUENCE [LARGE SCALE GENOMIC DNA]</scope>
    <source>
        <strain evidence="12">JB008</strain>
    </source>
</reference>
<proteinExistence type="inferred from homology"/>
<dbReference type="GO" id="GO:0006285">
    <property type="term" value="P:base-excision repair, AP site formation"/>
    <property type="evidence" value="ECO:0007669"/>
    <property type="project" value="TreeGrafter"/>
</dbReference>
<dbReference type="Gene3D" id="1.10.340.30">
    <property type="entry name" value="Hypothetical protein, domain 2"/>
    <property type="match status" value="1"/>
</dbReference>
<dbReference type="GO" id="GO:0003677">
    <property type="term" value="F:DNA binding"/>
    <property type="evidence" value="ECO:0007669"/>
    <property type="project" value="UniProtKB-UniRule"/>
</dbReference>
<dbReference type="GO" id="GO:0051539">
    <property type="term" value="F:4 iron, 4 sulfur cluster binding"/>
    <property type="evidence" value="ECO:0007669"/>
    <property type="project" value="UniProtKB-UniRule"/>
</dbReference>
<dbReference type="GO" id="GO:0046872">
    <property type="term" value="F:metal ion binding"/>
    <property type="evidence" value="ECO:0007669"/>
    <property type="project" value="UniProtKB-KW"/>
</dbReference>
<keyword evidence="12" id="KW-0255">Endonuclease</keyword>
<dbReference type="InterPro" id="IPR003265">
    <property type="entry name" value="HhH-GPD_domain"/>
</dbReference>
<dbReference type="GO" id="GO:0019104">
    <property type="term" value="F:DNA N-glycosylase activity"/>
    <property type="evidence" value="ECO:0007669"/>
    <property type="project" value="UniProtKB-UniRule"/>
</dbReference>
<comment type="catalytic activity">
    <reaction evidence="10">
        <text>2'-deoxyribonucleotide-(2'-deoxyribose 5'-phosphate)-2'-deoxyribonucleotide-DNA = a 3'-end 2'-deoxyribonucleotide-(2,3-dehydro-2,3-deoxyribose 5'-phosphate)-DNA + a 5'-end 5'-phospho-2'-deoxyribonucleoside-DNA + H(+)</text>
        <dbReference type="Rhea" id="RHEA:66592"/>
        <dbReference type="Rhea" id="RHEA-COMP:13180"/>
        <dbReference type="Rhea" id="RHEA-COMP:16897"/>
        <dbReference type="Rhea" id="RHEA-COMP:17067"/>
        <dbReference type="ChEBI" id="CHEBI:15378"/>
        <dbReference type="ChEBI" id="CHEBI:136412"/>
        <dbReference type="ChEBI" id="CHEBI:157695"/>
        <dbReference type="ChEBI" id="CHEBI:167181"/>
        <dbReference type="EC" id="4.2.99.18"/>
    </reaction>
</comment>
<keyword evidence="9 10" id="KW-0326">Glycosidase</keyword>
<evidence type="ECO:0000256" key="7">
    <source>
        <dbReference type="ARBA" id="ARBA00023014"/>
    </source>
</evidence>
<dbReference type="EMBL" id="JAQQAL010000037">
    <property type="protein sequence ID" value="MDC7227987.1"/>
    <property type="molecule type" value="Genomic_DNA"/>
</dbReference>
<keyword evidence="12" id="KW-0540">Nuclease</keyword>
<evidence type="ECO:0000256" key="4">
    <source>
        <dbReference type="ARBA" id="ARBA00022763"/>
    </source>
</evidence>
<dbReference type="FunFam" id="1.10.340.30:FF:000001">
    <property type="entry name" value="Endonuclease III"/>
    <property type="match status" value="1"/>
</dbReference>
<dbReference type="Proteomes" id="UP001221217">
    <property type="component" value="Unassembled WGS sequence"/>
</dbReference>
<dbReference type="SUPFAM" id="SSF48150">
    <property type="entry name" value="DNA-glycosylase"/>
    <property type="match status" value="1"/>
</dbReference>
<feature type="binding site" evidence="10">
    <location>
        <position position="184"/>
    </location>
    <ligand>
        <name>[4Fe-4S] cluster</name>
        <dbReference type="ChEBI" id="CHEBI:49883"/>
    </ligand>
</feature>
<keyword evidence="6 10" id="KW-0408">Iron</keyword>
<keyword evidence="3 10" id="KW-0479">Metal-binding</keyword>
<dbReference type="InterPro" id="IPR011257">
    <property type="entry name" value="DNA_glycosylase"/>
</dbReference>
<dbReference type="CDD" id="cd00056">
    <property type="entry name" value="ENDO3c"/>
    <property type="match status" value="1"/>
</dbReference>
<evidence type="ECO:0000256" key="10">
    <source>
        <dbReference type="HAMAP-Rule" id="MF_00942"/>
    </source>
</evidence>
<comment type="similarity">
    <text evidence="1 10">Belongs to the Nth/MutY family.</text>
</comment>
<keyword evidence="4 10" id="KW-0227">DNA damage</keyword>
<dbReference type="InterPro" id="IPR005759">
    <property type="entry name" value="Nth"/>
</dbReference>
<protein>
    <recommendedName>
        <fullName evidence="10">Endonuclease III</fullName>
        <ecNumber evidence="10">4.2.99.18</ecNumber>
    </recommendedName>
    <alternativeName>
        <fullName evidence="10">DNA-(apurinic or apyrimidinic site) lyase</fullName>
    </alternativeName>
</protein>
<dbReference type="SMART" id="SM00478">
    <property type="entry name" value="ENDO3c"/>
    <property type="match status" value="1"/>
</dbReference>
<name>A0AAJ1MKN4_9SPIO</name>
<dbReference type="EC" id="4.2.99.18" evidence="10"/>
<evidence type="ECO:0000256" key="1">
    <source>
        <dbReference type="ARBA" id="ARBA00008343"/>
    </source>
</evidence>
<evidence type="ECO:0000256" key="6">
    <source>
        <dbReference type="ARBA" id="ARBA00023004"/>
    </source>
</evidence>
<dbReference type="HAMAP" id="MF_00942">
    <property type="entry name" value="Nth"/>
    <property type="match status" value="1"/>
</dbReference>
<sequence>MKIIEIFNILDELADSEIIFLRYENNFQLLIGVILSAQTTDRQVNQVLPGLFRKYPTPKDLGAADIKAVSEIIRPLGFFNVKASNIIKTAAAVATEHGGEVPQDMNSLLKLAGVGRKSANVIRGACFNLPAIIVDTHFARTVNRLGLTAKQSPDRIETDLAGQVPADIQYRFSMLLNKLGRDFCHARKPDCDNCPVRLHCSMFMGR</sequence>
<feature type="binding site" evidence="10">
    <location>
        <position position="191"/>
    </location>
    <ligand>
        <name>[4Fe-4S] cluster</name>
        <dbReference type="ChEBI" id="CHEBI:49883"/>
    </ligand>
</feature>
<accession>A0AAJ1MKN4</accession>
<evidence type="ECO:0000256" key="2">
    <source>
        <dbReference type="ARBA" id="ARBA00022485"/>
    </source>
</evidence>